<feature type="signal peptide" evidence="1">
    <location>
        <begin position="1"/>
        <end position="20"/>
    </location>
</feature>
<reference evidence="2 3" key="1">
    <citation type="submission" date="2019-12" db="EMBL/GenBank/DDBJ databases">
        <title>Genomic-based taxomic classification of the family Erythrobacteraceae.</title>
        <authorList>
            <person name="Xu L."/>
        </authorList>
    </citation>
    <scope>NUCLEOTIDE SEQUENCE [LARGE SCALE GENOMIC DNA]</scope>
    <source>
        <strain evidence="2 3">JCM 16339</strain>
    </source>
</reference>
<dbReference type="GO" id="GO:0032259">
    <property type="term" value="P:methylation"/>
    <property type="evidence" value="ECO:0007669"/>
    <property type="project" value="UniProtKB-KW"/>
</dbReference>
<name>A0A844ZHD8_9SPHN</name>
<proteinExistence type="predicted"/>
<keyword evidence="3" id="KW-1185">Reference proteome</keyword>
<evidence type="ECO:0000313" key="3">
    <source>
        <dbReference type="Proteomes" id="UP000435243"/>
    </source>
</evidence>
<keyword evidence="2" id="KW-0489">Methyltransferase</keyword>
<dbReference type="PROSITE" id="PS51257">
    <property type="entry name" value="PROKAR_LIPOPROTEIN"/>
    <property type="match status" value="1"/>
</dbReference>
<keyword evidence="2" id="KW-0808">Transferase</keyword>
<protein>
    <submittedName>
        <fullName evidence="2">Methyltransferase</fullName>
    </submittedName>
</protein>
<dbReference type="AlphaFoldDB" id="A0A844ZHD8"/>
<accession>A0A844ZHD8</accession>
<dbReference type="InterPro" id="IPR016980">
    <property type="entry name" value="S-AdoMet-dep_MeTrfase_Alr7345"/>
</dbReference>
<organism evidence="2 3">
    <name type="scientific">Alteraurantiacibacter aestuarii</name>
    <dbReference type="NCBI Taxonomy" id="650004"/>
    <lineage>
        <taxon>Bacteria</taxon>
        <taxon>Pseudomonadati</taxon>
        <taxon>Pseudomonadota</taxon>
        <taxon>Alphaproteobacteria</taxon>
        <taxon>Sphingomonadales</taxon>
        <taxon>Erythrobacteraceae</taxon>
        <taxon>Alteraurantiacibacter</taxon>
    </lineage>
</organism>
<sequence length="256" mass="27619">MRKIIALALAASLMAGCTQEAPVEAEPEYSAHQYNSAIVDIARPDADKERDAARKPGELLAFAQIDRGDVVGDYIMGGGYVTRLLAMSVGSEGKVYAFQPAEFIAYRPEYATEQDAAVEPYPDQVVALRGPIAEPAFPEPLDTIITVMNLHDLFISQMPEGTAEKAIAALYAALKPGGSLIVVDHLAAQGGGVEAADTLHRMDADLALNALTAAGFVLEEESDLYSRPEDPRDANVFDESIRGQTDQLMWRLRKPA</sequence>
<dbReference type="EMBL" id="WTYY01000001">
    <property type="protein sequence ID" value="MXO87198.1"/>
    <property type="molecule type" value="Genomic_DNA"/>
</dbReference>
<comment type="caution">
    <text evidence="2">The sequence shown here is derived from an EMBL/GenBank/DDBJ whole genome shotgun (WGS) entry which is preliminary data.</text>
</comment>
<dbReference type="GO" id="GO:0008168">
    <property type="term" value="F:methyltransferase activity"/>
    <property type="evidence" value="ECO:0007669"/>
    <property type="project" value="UniProtKB-KW"/>
</dbReference>
<keyword evidence="1" id="KW-0732">Signal</keyword>
<dbReference type="InterPro" id="IPR029063">
    <property type="entry name" value="SAM-dependent_MTases_sf"/>
</dbReference>
<feature type="chain" id="PRO_5032478124" evidence="1">
    <location>
        <begin position="21"/>
        <end position="256"/>
    </location>
</feature>
<dbReference type="Gene3D" id="3.40.50.150">
    <property type="entry name" value="Vaccinia Virus protein VP39"/>
    <property type="match status" value="1"/>
</dbReference>
<dbReference type="PIRSF" id="PIRSF031679">
    <property type="entry name" value="Mtase_Alr7345_prd"/>
    <property type="match status" value="1"/>
</dbReference>
<evidence type="ECO:0000313" key="2">
    <source>
        <dbReference type="EMBL" id="MXO87198.1"/>
    </source>
</evidence>
<gene>
    <name evidence="2" type="ORF">GRI32_00405</name>
</gene>
<dbReference type="RefSeq" id="WP_160589166.1">
    <property type="nucleotide sequence ID" value="NZ_BAAAFP010000002.1"/>
</dbReference>
<dbReference type="Proteomes" id="UP000435243">
    <property type="component" value="Unassembled WGS sequence"/>
</dbReference>
<dbReference type="SUPFAM" id="SSF53335">
    <property type="entry name" value="S-adenosyl-L-methionine-dependent methyltransferases"/>
    <property type="match status" value="1"/>
</dbReference>
<dbReference type="OrthoDB" id="9342567at2"/>
<evidence type="ECO:0000256" key="1">
    <source>
        <dbReference type="SAM" id="SignalP"/>
    </source>
</evidence>